<gene>
    <name evidence="5" type="ORF">A4V02_09130</name>
</gene>
<dbReference type="InterPro" id="IPR052995">
    <property type="entry name" value="LMW-PTP"/>
</dbReference>
<evidence type="ECO:0000256" key="1">
    <source>
        <dbReference type="ARBA" id="ARBA00011063"/>
    </source>
</evidence>
<dbReference type="RefSeq" id="WP_068961172.1">
    <property type="nucleotide sequence ID" value="NZ_CAJTAP010000003.1"/>
</dbReference>
<feature type="active site" evidence="3">
    <location>
        <position position="31"/>
    </location>
</feature>
<organism evidence="5 6">
    <name type="scientific">Muribaculum intestinale</name>
    <dbReference type="NCBI Taxonomy" id="1796646"/>
    <lineage>
        <taxon>Bacteria</taxon>
        <taxon>Pseudomonadati</taxon>
        <taxon>Bacteroidota</taxon>
        <taxon>Bacteroidia</taxon>
        <taxon>Bacteroidales</taxon>
        <taxon>Muribaculaceae</taxon>
        <taxon>Muribaculum</taxon>
    </lineage>
</organism>
<dbReference type="AlphaFoldDB" id="A0A1B1SAQ2"/>
<dbReference type="SMART" id="SM00226">
    <property type="entry name" value="LMWPc"/>
    <property type="match status" value="1"/>
</dbReference>
<dbReference type="KEGG" id="pary:A4V02_09130"/>
<evidence type="ECO:0000313" key="5">
    <source>
        <dbReference type="EMBL" id="ANU63873.1"/>
    </source>
</evidence>
<evidence type="ECO:0000256" key="2">
    <source>
        <dbReference type="ARBA" id="ARBA00022801"/>
    </source>
</evidence>
<dbReference type="OrthoDB" id="9784339at2"/>
<evidence type="ECO:0000256" key="3">
    <source>
        <dbReference type="PIRSR" id="PIRSR617867-1"/>
    </source>
</evidence>
<protein>
    <recommendedName>
        <fullName evidence="4">Phosphotyrosine protein phosphatase I domain-containing protein</fullName>
    </recommendedName>
</protein>
<dbReference type="Gene3D" id="3.40.50.2300">
    <property type="match status" value="1"/>
</dbReference>
<dbReference type="CDD" id="cd16343">
    <property type="entry name" value="LMWPTP"/>
    <property type="match status" value="1"/>
</dbReference>
<dbReference type="PANTHER" id="PTHR47439">
    <property type="entry name" value="LOW MOLECULAR WEIGHT PHOSPHOTYROSINE PROTEIN PHOSPHATASE-RELATED"/>
    <property type="match status" value="1"/>
</dbReference>
<comment type="similarity">
    <text evidence="1">Belongs to the low molecular weight phosphotyrosine protein phosphatase family.</text>
</comment>
<dbReference type="STRING" id="1796646.A4V02_09130"/>
<accession>A0A1Z2XHX3</accession>
<dbReference type="PRINTS" id="PR00719">
    <property type="entry name" value="LMWPTPASE"/>
</dbReference>
<sequence length="175" mass="19944">MNQSKLDKLRSRIDGIRPVKVLFVCLGNICRSPAGEGVLRSIVEENGADNDWVIDSAGTYGGHAGQLPDQRMRIHARRRGYELTHRARRFSPSDFDDFDIIVPMDSSNERNLRDMARTTEDIEKIIPMISFVGMATRYDHVPDPYYEGSEGFELVLDLLEDGCRNMFRQLAPSEH</sequence>
<dbReference type="GO" id="GO:0004725">
    <property type="term" value="F:protein tyrosine phosphatase activity"/>
    <property type="evidence" value="ECO:0007669"/>
    <property type="project" value="InterPro"/>
</dbReference>
<dbReference type="InterPro" id="IPR023485">
    <property type="entry name" value="Ptyr_pPase"/>
</dbReference>
<keyword evidence="2" id="KW-0378">Hydrolase</keyword>
<dbReference type="SUPFAM" id="SSF52788">
    <property type="entry name" value="Phosphotyrosine protein phosphatases I"/>
    <property type="match status" value="1"/>
</dbReference>
<evidence type="ECO:0000259" key="4">
    <source>
        <dbReference type="SMART" id="SM00226"/>
    </source>
</evidence>
<dbReference type="Pfam" id="PF01451">
    <property type="entry name" value="LMWPc"/>
    <property type="match status" value="1"/>
</dbReference>
<dbReference type="PANTHER" id="PTHR47439:SF1">
    <property type="entry name" value="ACID PHOSPHATASE"/>
    <property type="match status" value="1"/>
</dbReference>
<reference evidence="6" key="1">
    <citation type="submission" date="2016-04" db="EMBL/GenBank/DDBJ databases">
        <title>Complete Genome Sequences of Twelve Strains of a Stable Defined Moderately Diverse Mouse Microbiota 2 (sDMDMm2).</title>
        <authorList>
            <person name="Uchimura Y."/>
            <person name="Wyss M."/>
            <person name="Brugiroux S."/>
            <person name="Limenitakis J.P."/>
            <person name="Stecher B."/>
            <person name="McCoy K.D."/>
            <person name="Macpherson A.J."/>
        </authorList>
    </citation>
    <scope>NUCLEOTIDE SEQUENCE [LARGE SCALE GENOMIC DNA]</scope>
    <source>
        <strain evidence="6">YL27</strain>
    </source>
</reference>
<feature type="domain" description="Phosphotyrosine protein phosphatase I" evidence="4">
    <location>
        <begin position="19"/>
        <end position="169"/>
    </location>
</feature>
<dbReference type="Proteomes" id="UP000186351">
    <property type="component" value="Chromosome"/>
</dbReference>
<evidence type="ECO:0000313" key="6">
    <source>
        <dbReference type="Proteomes" id="UP000186351"/>
    </source>
</evidence>
<accession>A0A1B1SAQ2</accession>
<proteinExistence type="inferred from homology"/>
<dbReference type="InterPro" id="IPR017867">
    <property type="entry name" value="Tyr_phospatase_low_mol_wt"/>
</dbReference>
<dbReference type="EMBL" id="CP015402">
    <property type="protein sequence ID" value="ANU63873.1"/>
    <property type="molecule type" value="Genomic_DNA"/>
</dbReference>
<dbReference type="GeneID" id="65537029"/>
<keyword evidence="6" id="KW-1185">Reference proteome</keyword>
<name>A0A1B1SAQ2_9BACT</name>
<dbReference type="InterPro" id="IPR036196">
    <property type="entry name" value="Ptyr_pPase_sf"/>
</dbReference>
<feature type="active site" description="Proton donor" evidence="3">
    <location>
        <position position="143"/>
    </location>
</feature>
<feature type="active site" description="Nucleophile" evidence="3">
    <location>
        <position position="25"/>
    </location>
</feature>